<protein>
    <submittedName>
        <fullName evidence="1">Uncharacterized protein</fullName>
    </submittedName>
</protein>
<dbReference type="EMBL" id="MU275870">
    <property type="protein sequence ID" value="KAI0049725.1"/>
    <property type="molecule type" value="Genomic_DNA"/>
</dbReference>
<organism evidence="1 2">
    <name type="scientific">Auriscalpium vulgare</name>
    <dbReference type="NCBI Taxonomy" id="40419"/>
    <lineage>
        <taxon>Eukaryota</taxon>
        <taxon>Fungi</taxon>
        <taxon>Dikarya</taxon>
        <taxon>Basidiomycota</taxon>
        <taxon>Agaricomycotina</taxon>
        <taxon>Agaricomycetes</taxon>
        <taxon>Russulales</taxon>
        <taxon>Auriscalpiaceae</taxon>
        <taxon>Auriscalpium</taxon>
    </lineage>
</organism>
<reference evidence="1" key="2">
    <citation type="journal article" date="2022" name="New Phytol.">
        <title>Evolutionary transition to the ectomycorrhizal habit in the genomes of a hyperdiverse lineage of mushroom-forming fungi.</title>
        <authorList>
            <person name="Looney B."/>
            <person name="Miyauchi S."/>
            <person name="Morin E."/>
            <person name="Drula E."/>
            <person name="Courty P.E."/>
            <person name="Kohler A."/>
            <person name="Kuo A."/>
            <person name="LaButti K."/>
            <person name="Pangilinan J."/>
            <person name="Lipzen A."/>
            <person name="Riley R."/>
            <person name="Andreopoulos W."/>
            <person name="He G."/>
            <person name="Johnson J."/>
            <person name="Nolan M."/>
            <person name="Tritt A."/>
            <person name="Barry K.W."/>
            <person name="Grigoriev I.V."/>
            <person name="Nagy L.G."/>
            <person name="Hibbett D."/>
            <person name="Henrissat B."/>
            <person name="Matheny P.B."/>
            <person name="Labbe J."/>
            <person name="Martin F.M."/>
        </authorList>
    </citation>
    <scope>NUCLEOTIDE SEQUENCE</scope>
    <source>
        <strain evidence="1">FP105234-sp</strain>
    </source>
</reference>
<gene>
    <name evidence="1" type="ORF">FA95DRAFT_1571097</name>
</gene>
<sequence length="151" mass="16838">MAPAPTTPTPSGPSFQKILIIAFISFGALLITGCTCVFGCSLRRRRQRAALGLDHLTHAECVDGLKNRKRELVEMLQRRNRGEHVEGFTEVVDPATGRRYVQYDPKALSSGSTSTLGTPLSPLPYAFVKPPREDRYKNEVMRFGEQEDTRS</sequence>
<name>A0ACB8S1J5_9AGAM</name>
<accession>A0ACB8S1J5</accession>
<reference evidence="1" key="1">
    <citation type="submission" date="2021-02" db="EMBL/GenBank/DDBJ databases">
        <authorList>
            <consortium name="DOE Joint Genome Institute"/>
            <person name="Ahrendt S."/>
            <person name="Looney B.P."/>
            <person name="Miyauchi S."/>
            <person name="Morin E."/>
            <person name="Drula E."/>
            <person name="Courty P.E."/>
            <person name="Chicoki N."/>
            <person name="Fauchery L."/>
            <person name="Kohler A."/>
            <person name="Kuo A."/>
            <person name="Labutti K."/>
            <person name="Pangilinan J."/>
            <person name="Lipzen A."/>
            <person name="Riley R."/>
            <person name="Andreopoulos W."/>
            <person name="He G."/>
            <person name="Johnson J."/>
            <person name="Barry K.W."/>
            <person name="Grigoriev I.V."/>
            <person name="Nagy L."/>
            <person name="Hibbett D."/>
            <person name="Henrissat B."/>
            <person name="Matheny P.B."/>
            <person name="Labbe J."/>
            <person name="Martin F."/>
        </authorList>
    </citation>
    <scope>NUCLEOTIDE SEQUENCE</scope>
    <source>
        <strain evidence="1">FP105234-sp</strain>
    </source>
</reference>
<evidence type="ECO:0000313" key="2">
    <source>
        <dbReference type="Proteomes" id="UP000814033"/>
    </source>
</evidence>
<keyword evidence="2" id="KW-1185">Reference proteome</keyword>
<dbReference type="Proteomes" id="UP000814033">
    <property type="component" value="Unassembled WGS sequence"/>
</dbReference>
<comment type="caution">
    <text evidence="1">The sequence shown here is derived from an EMBL/GenBank/DDBJ whole genome shotgun (WGS) entry which is preliminary data.</text>
</comment>
<evidence type="ECO:0000313" key="1">
    <source>
        <dbReference type="EMBL" id="KAI0049725.1"/>
    </source>
</evidence>
<proteinExistence type="predicted"/>